<protein>
    <submittedName>
        <fullName evidence="1 2">Uncharacterized protein</fullName>
    </submittedName>
</protein>
<dbReference type="VEuPathDB" id="FungiDB:MAPG_11146"/>
<reference evidence="1" key="3">
    <citation type="submission" date="2011-03" db="EMBL/GenBank/DDBJ databases">
        <title>Annotation of Magnaporthe poae ATCC 64411.</title>
        <authorList>
            <person name="Ma L.-J."/>
            <person name="Dead R."/>
            <person name="Young S.K."/>
            <person name="Zeng Q."/>
            <person name="Gargeya S."/>
            <person name="Fitzgerald M."/>
            <person name="Haas B."/>
            <person name="Abouelleil A."/>
            <person name="Alvarado L."/>
            <person name="Arachchi H.M."/>
            <person name="Berlin A."/>
            <person name="Brown A."/>
            <person name="Chapman S.B."/>
            <person name="Chen Z."/>
            <person name="Dunbar C."/>
            <person name="Freedman E."/>
            <person name="Gearin G."/>
            <person name="Gellesch M."/>
            <person name="Goldberg J."/>
            <person name="Griggs A."/>
            <person name="Gujja S."/>
            <person name="Heiman D."/>
            <person name="Howarth C."/>
            <person name="Larson L."/>
            <person name="Lui A."/>
            <person name="MacDonald P.J.P."/>
            <person name="Mehta T."/>
            <person name="Montmayeur A."/>
            <person name="Murphy C."/>
            <person name="Neiman D."/>
            <person name="Pearson M."/>
            <person name="Priest M."/>
            <person name="Roberts A."/>
            <person name="Saif S."/>
            <person name="Shea T."/>
            <person name="Shenoy N."/>
            <person name="Sisk P."/>
            <person name="Stolte C."/>
            <person name="Sykes S."/>
            <person name="Yandava C."/>
            <person name="Wortman J."/>
            <person name="Nusbaum C."/>
            <person name="Birren B."/>
        </authorList>
    </citation>
    <scope>NUCLEOTIDE SEQUENCE</scope>
    <source>
        <strain evidence="1">ATCC 64411</strain>
    </source>
</reference>
<proteinExistence type="predicted"/>
<name>A0A0C4EEH3_MAGP6</name>
<keyword evidence="3" id="KW-1185">Reference proteome</keyword>
<evidence type="ECO:0000313" key="2">
    <source>
        <dbReference type="EnsemblFungi" id="MAPG_11146T0"/>
    </source>
</evidence>
<accession>A0A0C4EEH3</accession>
<organism evidence="2 3">
    <name type="scientific">Magnaporthiopsis poae (strain ATCC 64411 / 73-15)</name>
    <name type="common">Kentucky bluegrass fungus</name>
    <name type="synonym">Magnaporthe poae</name>
    <dbReference type="NCBI Taxonomy" id="644358"/>
    <lineage>
        <taxon>Eukaryota</taxon>
        <taxon>Fungi</taxon>
        <taxon>Dikarya</taxon>
        <taxon>Ascomycota</taxon>
        <taxon>Pezizomycotina</taxon>
        <taxon>Sordariomycetes</taxon>
        <taxon>Sordariomycetidae</taxon>
        <taxon>Magnaporthales</taxon>
        <taxon>Magnaporthaceae</taxon>
        <taxon>Magnaporthiopsis</taxon>
    </lineage>
</organism>
<reference evidence="1" key="2">
    <citation type="submission" date="2010-05" db="EMBL/GenBank/DDBJ databases">
        <title>The Genome Sequence of Magnaporthe poae strain ATCC 64411.</title>
        <authorList>
            <consortium name="The Broad Institute Genome Sequencing Platform"/>
            <consortium name="Broad Institute Genome Sequencing Center for Infectious Disease"/>
            <person name="Ma L.-J."/>
            <person name="Dead R."/>
            <person name="Young S."/>
            <person name="Zeng Q."/>
            <person name="Koehrsen M."/>
            <person name="Alvarado L."/>
            <person name="Berlin A."/>
            <person name="Chapman S.B."/>
            <person name="Chen Z."/>
            <person name="Freedman E."/>
            <person name="Gellesch M."/>
            <person name="Goldberg J."/>
            <person name="Griggs A."/>
            <person name="Gujja S."/>
            <person name="Heilman E.R."/>
            <person name="Heiman D."/>
            <person name="Hepburn T."/>
            <person name="Howarth C."/>
            <person name="Jen D."/>
            <person name="Larson L."/>
            <person name="Mehta T."/>
            <person name="Neiman D."/>
            <person name="Pearson M."/>
            <person name="Roberts A."/>
            <person name="Saif S."/>
            <person name="Shea T."/>
            <person name="Shenoy N."/>
            <person name="Sisk P."/>
            <person name="Stolte C."/>
            <person name="Sykes S."/>
            <person name="Walk T."/>
            <person name="White J."/>
            <person name="Yandava C."/>
            <person name="Haas B."/>
            <person name="Nusbaum C."/>
            <person name="Birren B."/>
        </authorList>
    </citation>
    <scope>NUCLEOTIDE SEQUENCE</scope>
    <source>
        <strain evidence="1">ATCC 64411</strain>
    </source>
</reference>
<sequence length="279" mass="31738">MPADKCGYIPLQDPEREIGLFELLRRLPRWQHPRIGLFHWRFPTGQTKETRAGLAKVQSTPMLGWTALLDLEGRRIFKATDGRRVPYEALYYSWGEMRKSPSRLVLVGKDAQRRRSGCRGLAISTLKYIGKQFEFVPRLWAAHRAPRFVGGNCLSTPERVVSASPQMGDGRRFPYSWTARSLRHCGHPESTYRVVNECFIYGLRGGAGLLGRLPHPWRISLTADIGSRRKATFWKKYSLQRTSVGPRLVTMADWQPVGRSVGGDDPEVANPIRQTSLMC</sequence>
<dbReference type="Proteomes" id="UP000011715">
    <property type="component" value="Unassembled WGS sequence"/>
</dbReference>
<dbReference type="EnsemblFungi" id="MAPG_11146T0">
    <property type="protein sequence ID" value="MAPG_11146T0"/>
    <property type="gene ID" value="MAPG_11146"/>
</dbReference>
<gene>
    <name evidence="1" type="ORF">MAPG_11146</name>
</gene>
<reference evidence="2" key="5">
    <citation type="submission" date="2015-06" db="UniProtKB">
        <authorList>
            <consortium name="EnsemblFungi"/>
        </authorList>
    </citation>
    <scope>IDENTIFICATION</scope>
    <source>
        <strain evidence="2">ATCC 64411</strain>
    </source>
</reference>
<reference evidence="2" key="4">
    <citation type="journal article" date="2015" name="G3 (Bethesda)">
        <title>Genome sequences of three phytopathogenic species of the Magnaporthaceae family of fungi.</title>
        <authorList>
            <person name="Okagaki L.H."/>
            <person name="Nunes C.C."/>
            <person name="Sailsbery J."/>
            <person name="Clay B."/>
            <person name="Brown D."/>
            <person name="John T."/>
            <person name="Oh Y."/>
            <person name="Young N."/>
            <person name="Fitzgerald M."/>
            <person name="Haas B.J."/>
            <person name="Zeng Q."/>
            <person name="Young S."/>
            <person name="Adiconis X."/>
            <person name="Fan L."/>
            <person name="Levin J.Z."/>
            <person name="Mitchell T.K."/>
            <person name="Okubara P.A."/>
            <person name="Farman M.L."/>
            <person name="Kohn L.M."/>
            <person name="Birren B."/>
            <person name="Ma L.-J."/>
            <person name="Dean R.A."/>
        </authorList>
    </citation>
    <scope>NUCLEOTIDE SEQUENCE</scope>
    <source>
        <strain evidence="2">ATCC 64411 / 73-15</strain>
    </source>
</reference>
<evidence type="ECO:0000313" key="1">
    <source>
        <dbReference type="EMBL" id="KLU92200.1"/>
    </source>
</evidence>
<dbReference type="AlphaFoldDB" id="A0A0C4EEH3"/>
<reference evidence="3" key="1">
    <citation type="submission" date="2010-05" db="EMBL/GenBank/DDBJ databases">
        <title>The genome sequence of Magnaporthe poae strain ATCC 64411.</title>
        <authorList>
            <person name="Ma L.-J."/>
            <person name="Dead R."/>
            <person name="Young S."/>
            <person name="Zeng Q."/>
            <person name="Koehrsen M."/>
            <person name="Alvarado L."/>
            <person name="Berlin A."/>
            <person name="Chapman S.B."/>
            <person name="Chen Z."/>
            <person name="Freedman E."/>
            <person name="Gellesch M."/>
            <person name="Goldberg J."/>
            <person name="Griggs A."/>
            <person name="Gujja S."/>
            <person name="Heilman E.R."/>
            <person name="Heiman D."/>
            <person name="Hepburn T."/>
            <person name="Howarth C."/>
            <person name="Jen D."/>
            <person name="Larson L."/>
            <person name="Mehta T."/>
            <person name="Neiman D."/>
            <person name="Pearson M."/>
            <person name="Roberts A."/>
            <person name="Saif S."/>
            <person name="Shea T."/>
            <person name="Shenoy N."/>
            <person name="Sisk P."/>
            <person name="Stolte C."/>
            <person name="Sykes S."/>
            <person name="Walk T."/>
            <person name="White J."/>
            <person name="Yandava C."/>
            <person name="Haas B."/>
            <person name="Nusbaum C."/>
            <person name="Birren B."/>
        </authorList>
    </citation>
    <scope>NUCLEOTIDE SEQUENCE [LARGE SCALE GENOMIC DNA]</scope>
    <source>
        <strain evidence="3">ATCC 64411 / 73-15</strain>
    </source>
</reference>
<evidence type="ECO:0000313" key="3">
    <source>
        <dbReference type="Proteomes" id="UP000011715"/>
    </source>
</evidence>
<dbReference type="EMBL" id="GL876979">
    <property type="protein sequence ID" value="KLU92200.1"/>
    <property type="molecule type" value="Genomic_DNA"/>
</dbReference>
<dbReference type="EMBL" id="ADBL01002741">
    <property type="status" value="NOT_ANNOTATED_CDS"/>
    <property type="molecule type" value="Genomic_DNA"/>
</dbReference>